<evidence type="ECO:0000256" key="1">
    <source>
        <dbReference type="SAM" id="MobiDB-lite"/>
    </source>
</evidence>
<dbReference type="GeneID" id="87876978"/>
<feature type="region of interest" description="Disordered" evidence="1">
    <location>
        <begin position="53"/>
        <end position="74"/>
    </location>
</feature>
<sequence>MPTINLPAGSSTQLEPRPAHQHHPRFFAVHAYLGIAVTLIIVTIWCVNPRRRSSTSSSANCGSQPEVKEIKASSGRAKLVRAELTEGSHPKRFSQNLVLATPTSMHKLSRSLSSAYTRVPHPSRHPQKMDGDQNNQHSHRSDREATASRGTSQKPMTSSSSSSSSTLDQLQGHMPPSRTFTSTDRTTSPDLTSREEGRGTKRLHTQSRQIDGFGISTAQRENDELHGVSVGEPRLHFTTPPPPPPLTPPTLDKTAFAFQNRQPTSVVLIPPGLDGSFIHQPNPNHIGHTSSFDIPSSIPAEAAAIPRRRSYTKSVPVGVPIPSSSSSSSRGTTVTSSSVFHPSSDLPPSPLFPRPPPVSQDYQFVGGHMGHRASVGNRHQNETEVHGEIISVINEDGHGWQRHTQVYGGGVCLACLGNEGGFYGPNVPLEDRRY</sequence>
<name>A0AAJ0IHM5_9PEZI</name>
<comment type="caution">
    <text evidence="3">The sequence shown here is derived from an EMBL/GenBank/DDBJ whole genome shotgun (WGS) entry which is preliminary data.</text>
</comment>
<feature type="compositionally biased region" description="Polar residues" evidence="1">
    <location>
        <begin position="54"/>
        <end position="63"/>
    </location>
</feature>
<dbReference type="EMBL" id="JAULSX010000001">
    <property type="protein sequence ID" value="KAK3500361.1"/>
    <property type="molecule type" value="Genomic_DNA"/>
</dbReference>
<organism evidence="3 4">
    <name type="scientific">Neurospora hispaniola</name>
    <dbReference type="NCBI Taxonomy" id="588809"/>
    <lineage>
        <taxon>Eukaryota</taxon>
        <taxon>Fungi</taxon>
        <taxon>Dikarya</taxon>
        <taxon>Ascomycota</taxon>
        <taxon>Pezizomycotina</taxon>
        <taxon>Sordariomycetes</taxon>
        <taxon>Sordariomycetidae</taxon>
        <taxon>Sordariales</taxon>
        <taxon>Sordariaceae</taxon>
        <taxon>Neurospora</taxon>
    </lineage>
</organism>
<dbReference type="RefSeq" id="XP_062697994.1">
    <property type="nucleotide sequence ID" value="XM_062839356.1"/>
</dbReference>
<feature type="compositionally biased region" description="Low complexity" evidence="1">
    <location>
        <begin position="314"/>
        <end position="344"/>
    </location>
</feature>
<keyword evidence="2" id="KW-1133">Transmembrane helix</keyword>
<reference evidence="3 4" key="1">
    <citation type="journal article" date="2023" name="Mol. Phylogenet. Evol.">
        <title>Genome-scale phylogeny and comparative genomics of the fungal order Sordariales.</title>
        <authorList>
            <person name="Hensen N."/>
            <person name="Bonometti L."/>
            <person name="Westerberg I."/>
            <person name="Brannstrom I.O."/>
            <person name="Guillou S."/>
            <person name="Cros-Aarteil S."/>
            <person name="Calhoun S."/>
            <person name="Haridas S."/>
            <person name="Kuo A."/>
            <person name="Mondo S."/>
            <person name="Pangilinan J."/>
            <person name="Riley R."/>
            <person name="LaButti K."/>
            <person name="Andreopoulos B."/>
            <person name="Lipzen A."/>
            <person name="Chen C."/>
            <person name="Yan M."/>
            <person name="Daum C."/>
            <person name="Ng V."/>
            <person name="Clum A."/>
            <person name="Steindorff A."/>
            <person name="Ohm R.A."/>
            <person name="Martin F."/>
            <person name="Silar P."/>
            <person name="Natvig D.O."/>
            <person name="Lalanne C."/>
            <person name="Gautier V."/>
            <person name="Ament-Velasquez S.L."/>
            <person name="Kruys A."/>
            <person name="Hutchinson M.I."/>
            <person name="Powell A.J."/>
            <person name="Barry K."/>
            <person name="Miller A.N."/>
            <person name="Grigoriev I.V."/>
            <person name="Debuchy R."/>
            <person name="Gladieux P."/>
            <person name="Hiltunen Thoren M."/>
            <person name="Johannesson H."/>
        </authorList>
    </citation>
    <scope>NUCLEOTIDE SEQUENCE [LARGE SCALE GENOMIC DNA]</scope>
    <source>
        <strain evidence="3 4">FGSC 10403</strain>
    </source>
</reference>
<dbReference type="Proteomes" id="UP001285908">
    <property type="component" value="Unassembled WGS sequence"/>
</dbReference>
<keyword evidence="2" id="KW-0812">Transmembrane</keyword>
<accession>A0AAJ0IHM5</accession>
<evidence type="ECO:0000313" key="3">
    <source>
        <dbReference type="EMBL" id="KAK3500361.1"/>
    </source>
</evidence>
<keyword evidence="2" id="KW-0472">Membrane</keyword>
<evidence type="ECO:0000256" key="2">
    <source>
        <dbReference type="SAM" id="Phobius"/>
    </source>
</evidence>
<gene>
    <name evidence="3" type="ORF">B0T23DRAFT_40902</name>
</gene>
<feature type="transmembrane region" description="Helical" evidence="2">
    <location>
        <begin position="26"/>
        <end position="47"/>
    </location>
</feature>
<feature type="compositionally biased region" description="Low complexity" evidence="1">
    <location>
        <begin position="175"/>
        <end position="190"/>
    </location>
</feature>
<proteinExistence type="predicted"/>
<dbReference type="AlphaFoldDB" id="A0AAJ0IHM5"/>
<evidence type="ECO:0000313" key="4">
    <source>
        <dbReference type="Proteomes" id="UP001285908"/>
    </source>
</evidence>
<protein>
    <submittedName>
        <fullName evidence="3">Uncharacterized protein</fullName>
    </submittedName>
</protein>
<feature type="region of interest" description="Disordered" evidence="1">
    <location>
        <begin position="109"/>
        <end position="221"/>
    </location>
</feature>
<feature type="compositionally biased region" description="Polar residues" evidence="1">
    <location>
        <begin position="148"/>
        <end position="157"/>
    </location>
</feature>
<feature type="region of interest" description="Disordered" evidence="1">
    <location>
        <begin position="309"/>
        <end position="350"/>
    </location>
</feature>
<keyword evidence="4" id="KW-1185">Reference proteome</keyword>